<dbReference type="Proteomes" id="UP000501914">
    <property type="component" value="Chromosome"/>
</dbReference>
<dbReference type="PIRSF" id="PIRSF006325">
    <property type="entry name" value="MeTrfase_bac"/>
    <property type="match status" value="1"/>
</dbReference>
<comment type="catalytic activity">
    <reaction evidence="3">
        <text>prephenate + S-adenosyl-L-methionine = carboxy-S-adenosyl-L-methionine + 3-phenylpyruvate + H2O</text>
        <dbReference type="Rhea" id="RHEA:51692"/>
        <dbReference type="ChEBI" id="CHEBI:15377"/>
        <dbReference type="ChEBI" id="CHEBI:18005"/>
        <dbReference type="ChEBI" id="CHEBI:29934"/>
        <dbReference type="ChEBI" id="CHEBI:59789"/>
        <dbReference type="ChEBI" id="CHEBI:134278"/>
    </reaction>
</comment>
<dbReference type="InterPro" id="IPR025714">
    <property type="entry name" value="Methyltranfer_dom"/>
</dbReference>
<dbReference type="HAMAP" id="MF_01589">
    <property type="entry name" value="Cx_SAM_synthase"/>
    <property type="match status" value="1"/>
</dbReference>
<feature type="domain" description="Methyltransferase" evidence="6">
    <location>
        <begin position="53"/>
        <end position="162"/>
    </location>
</feature>
<dbReference type="PANTHER" id="PTHR43861">
    <property type="entry name" value="TRANS-ACONITATE 2-METHYLTRANSFERASE-RELATED"/>
    <property type="match status" value="1"/>
</dbReference>
<dbReference type="EMBL" id="CP048852">
    <property type="protein sequence ID" value="QIW79953.1"/>
    <property type="molecule type" value="Genomic_DNA"/>
</dbReference>
<evidence type="ECO:0000256" key="4">
    <source>
        <dbReference type="PIRSR" id="PIRSR006325-1"/>
    </source>
</evidence>
<evidence type="ECO:0000313" key="7">
    <source>
        <dbReference type="EMBL" id="QIW79953.1"/>
    </source>
</evidence>
<gene>
    <name evidence="3 7" type="primary">cmoA</name>
    <name evidence="7" type="ORF">G4P54_09120</name>
</gene>
<dbReference type="GO" id="GO:0016743">
    <property type="term" value="F:carboxyl- or carbamoyltransferase activity"/>
    <property type="evidence" value="ECO:0007669"/>
    <property type="project" value="UniProtKB-UniRule"/>
</dbReference>
<dbReference type="InterPro" id="IPR029063">
    <property type="entry name" value="SAM-dependent_MTases_sf"/>
</dbReference>
<organism evidence="7 8">
    <name type="scientific">Bacillus tequilensis</name>
    <dbReference type="NCBI Taxonomy" id="227866"/>
    <lineage>
        <taxon>Bacteria</taxon>
        <taxon>Bacillati</taxon>
        <taxon>Bacillota</taxon>
        <taxon>Bacilli</taxon>
        <taxon>Bacillales</taxon>
        <taxon>Bacillaceae</taxon>
        <taxon>Bacillus</taxon>
    </lineage>
</organism>
<dbReference type="NCBIfam" id="TIGR00740">
    <property type="entry name" value="carboxy-S-adenosyl-L-methionine synthase CmoA"/>
    <property type="match status" value="1"/>
</dbReference>
<comment type="caution">
    <text evidence="3">Lacks conserved residue(s) required for the propagation of feature annotation.</text>
</comment>
<comment type="similarity">
    <text evidence="3">Belongs to the class I-like SAM-binding methyltransferase superfamily. Cx-SAM synthase family.</text>
</comment>
<evidence type="ECO:0000256" key="2">
    <source>
        <dbReference type="ARBA" id="ARBA00022691"/>
    </source>
</evidence>
<sequence length="242" mass="28344">MPSDSIYIHKKSVEDFTFNSEVSNVFDDMVTRSVPLYNETQNLIVDFIVDNIKNDNTIYDLGCSTGTTLILLRRKLTEFQKENPLIGVDLSKSMLEKAEEKIKKLNLQKINLIQGDITNDLEFEKSGCFILNLVLQFIRPINRQKILNNLFNNLKEDGILVLYEKFIDTSSFFTRRYIDMYYTFKTQNNYSQIEIAKKREELENVLIPYTFNENIDMLRKAGFKEVSLAFKYLNFGVIFAKK</sequence>
<evidence type="ECO:0000256" key="5">
    <source>
        <dbReference type="SAM" id="Coils"/>
    </source>
</evidence>
<feature type="binding site" evidence="3 4">
    <location>
        <position position="132"/>
    </location>
    <ligand>
        <name>S-adenosyl-L-methionine</name>
        <dbReference type="ChEBI" id="CHEBI:59789"/>
    </ligand>
</feature>
<feature type="binding site" evidence="3 4">
    <location>
        <begin position="116"/>
        <end position="117"/>
    </location>
    <ligand>
        <name>S-adenosyl-L-methionine</name>
        <dbReference type="ChEBI" id="CHEBI:59789"/>
    </ligand>
</feature>
<proteinExistence type="inferred from homology"/>
<dbReference type="CDD" id="cd02440">
    <property type="entry name" value="AdoMet_MTases"/>
    <property type="match status" value="1"/>
</dbReference>
<protein>
    <recommendedName>
        <fullName evidence="3">Carboxy-S-adenosyl-L-methionine synthase</fullName>
        <shortName evidence="3">Cx-SAM synthase</shortName>
        <ecNumber evidence="3">2.1.3.-</ecNumber>
    </recommendedName>
</protein>
<dbReference type="AlphaFoldDB" id="A0A6H0WKY2"/>
<comment type="function">
    <text evidence="3">Catalyzes the conversion of S-adenosyl-L-methionine (SAM) to carboxy-S-adenosyl-L-methionine (Cx-SAM).</text>
</comment>
<reference evidence="7 8" key="1">
    <citation type="submission" date="2020-02" db="EMBL/GenBank/DDBJ databases">
        <title>Genome sequencing, annotation and comparative genomic analysis of Bacillus tequilensis EA-CB0015, an effective biological control agent against Pseudocercospora fijiensis in banana plants.</title>
        <authorList>
            <person name="Cuellar-Gaviria T.Z."/>
            <person name="Ju K.-S."/>
            <person name="Villegas-Escobar V."/>
        </authorList>
    </citation>
    <scope>NUCLEOTIDE SEQUENCE [LARGE SCALE GENOMIC DNA]</scope>
    <source>
        <strain evidence="7 8">EA-CB0015</strain>
    </source>
</reference>
<dbReference type="KEGG" id="bteq:G4P54_09120"/>
<dbReference type="EC" id="2.1.3.-" evidence="3"/>
<dbReference type="SUPFAM" id="SSF53335">
    <property type="entry name" value="S-adenosyl-L-methionine-dependent methyltransferases"/>
    <property type="match status" value="1"/>
</dbReference>
<dbReference type="InterPro" id="IPR005271">
    <property type="entry name" value="CmoA"/>
</dbReference>
<keyword evidence="1 3" id="KW-0808">Transferase</keyword>
<dbReference type="Pfam" id="PF13847">
    <property type="entry name" value="Methyltransf_31"/>
    <property type="match status" value="1"/>
</dbReference>
<feature type="coiled-coil region" evidence="5">
    <location>
        <begin position="88"/>
        <end position="115"/>
    </location>
</feature>
<feature type="binding site" evidence="3">
    <location>
        <position position="199"/>
    </location>
    <ligand>
        <name>S-adenosyl-L-methionine</name>
        <dbReference type="ChEBI" id="CHEBI:59789"/>
    </ligand>
</feature>
<evidence type="ECO:0000256" key="1">
    <source>
        <dbReference type="ARBA" id="ARBA00022679"/>
    </source>
</evidence>
<feature type="binding site" evidence="3 4">
    <location>
        <position position="37"/>
    </location>
    <ligand>
        <name>S-adenosyl-L-methionine</name>
        <dbReference type="ChEBI" id="CHEBI:59789"/>
    </ligand>
</feature>
<accession>A0A6H0WKY2</accession>
<dbReference type="Gene3D" id="3.40.50.150">
    <property type="entry name" value="Vaccinia Virus protein VP39"/>
    <property type="match status" value="1"/>
</dbReference>
<keyword evidence="2 3" id="KW-0949">S-adenosyl-L-methionine</keyword>
<keyword evidence="8" id="KW-1185">Reference proteome</keyword>
<feature type="binding site" evidence="3 4">
    <location>
        <begin position="62"/>
        <end position="64"/>
    </location>
    <ligand>
        <name>S-adenosyl-L-methionine</name>
        <dbReference type="ChEBI" id="CHEBI:59789"/>
    </ligand>
</feature>
<dbReference type="PANTHER" id="PTHR43861:SF2">
    <property type="entry name" value="CARBOXY-S-ADENOSYL-L-METHIONINE SYNTHASE"/>
    <property type="match status" value="1"/>
</dbReference>
<evidence type="ECO:0000256" key="3">
    <source>
        <dbReference type="HAMAP-Rule" id="MF_01589"/>
    </source>
</evidence>
<keyword evidence="5" id="KW-0175">Coiled coil</keyword>
<evidence type="ECO:0000259" key="6">
    <source>
        <dbReference type="Pfam" id="PF13847"/>
    </source>
</evidence>
<evidence type="ECO:0000313" key="8">
    <source>
        <dbReference type="Proteomes" id="UP000501914"/>
    </source>
</evidence>
<dbReference type="RefSeq" id="WP_167872422.1">
    <property type="nucleotide sequence ID" value="NZ_CP048852.1"/>
</dbReference>
<name>A0A6H0WKY2_9BACI</name>
<dbReference type="GO" id="GO:0002098">
    <property type="term" value="P:tRNA wobble uridine modification"/>
    <property type="evidence" value="ECO:0007669"/>
    <property type="project" value="InterPro"/>
</dbReference>
<dbReference type="GO" id="GO:1904047">
    <property type="term" value="F:S-adenosyl-L-methionine binding"/>
    <property type="evidence" value="ECO:0007669"/>
    <property type="project" value="UniProtKB-UniRule"/>
</dbReference>